<comment type="similarity">
    <text evidence="1">Belongs to the PNP/UDP phosphorylase family. Futalosine hydrolase subfamily.</text>
</comment>
<comment type="function">
    <text evidence="1">Catalyzes the hydrolysis of futalosine (FL) to dehypoxanthine futalosine (DHFL) and hypoxanthine, a step in the biosynthesis of menaquinone (MK, vitamin K2).</text>
</comment>
<evidence type="ECO:0000313" key="4">
    <source>
        <dbReference type="EMBL" id="MEE1884596.1"/>
    </source>
</evidence>
<evidence type="ECO:0000313" key="5">
    <source>
        <dbReference type="Proteomes" id="UP001337681"/>
    </source>
</evidence>
<keyword evidence="1 4" id="KW-0378">Hydrolase</keyword>
<accession>A0ABU7H203</accession>
<proteinExistence type="inferred from homology"/>
<keyword evidence="5" id="KW-1185">Reference proteome</keyword>
<gene>
    <name evidence="1 4" type="primary">mqnB</name>
    <name evidence="4" type="ORF">VRU49_04085</name>
</gene>
<dbReference type="Pfam" id="PF01048">
    <property type="entry name" value="PNP_UDP_1"/>
    <property type="match status" value="1"/>
</dbReference>
<reference evidence="4 5" key="1">
    <citation type="submission" date="2024-01" db="EMBL/GenBank/DDBJ databases">
        <title>Pedobacter sp. nov., isolated from oil-contaminated soil.</title>
        <authorList>
            <person name="Le N.T.T."/>
        </authorList>
    </citation>
    <scope>NUCLEOTIDE SEQUENCE [LARGE SCALE GENOMIC DNA]</scope>
    <source>
        <strain evidence="4 5">VNH31</strain>
    </source>
</reference>
<dbReference type="Gene3D" id="3.40.50.1580">
    <property type="entry name" value="Nucleoside phosphorylase domain"/>
    <property type="match status" value="1"/>
</dbReference>
<dbReference type="GO" id="GO:0016798">
    <property type="term" value="F:hydrolase activity, acting on glycosyl bonds"/>
    <property type="evidence" value="ECO:0007669"/>
    <property type="project" value="UniProtKB-KW"/>
</dbReference>
<comment type="catalytic activity">
    <reaction evidence="1">
        <text>futalosine + H2O = dehypoxanthine futalosine + hypoxanthine</text>
        <dbReference type="Rhea" id="RHEA:25904"/>
        <dbReference type="ChEBI" id="CHEBI:15377"/>
        <dbReference type="ChEBI" id="CHEBI:17368"/>
        <dbReference type="ChEBI" id="CHEBI:58863"/>
        <dbReference type="ChEBI" id="CHEBI:58864"/>
        <dbReference type="EC" id="3.2.2.26"/>
    </reaction>
</comment>
<dbReference type="InterPro" id="IPR000845">
    <property type="entry name" value="Nucleoside_phosphorylase_d"/>
</dbReference>
<protein>
    <recommendedName>
        <fullName evidence="1 2">Futalosine hydrolase</fullName>
        <shortName evidence="1">FL hydrolase</shortName>
        <ecNumber evidence="1 2">3.2.2.26</ecNumber>
    </recommendedName>
    <alternativeName>
        <fullName evidence="1">Futalosine nucleosidase</fullName>
    </alternativeName>
    <alternativeName>
        <fullName evidence="1">Menaquinone biosynthetic enzyme MqnB</fullName>
    </alternativeName>
</protein>
<dbReference type="HAMAP" id="MF_00991">
    <property type="entry name" value="MqnB"/>
    <property type="match status" value="1"/>
</dbReference>
<comment type="caution">
    <text evidence="4">The sequence shown here is derived from an EMBL/GenBank/DDBJ whole genome shotgun (WGS) entry which is preliminary data.</text>
</comment>
<dbReference type="InterPro" id="IPR019963">
    <property type="entry name" value="FL_hydrolase_MqnB"/>
</dbReference>
<name>A0ABU7H203_9SPHI</name>
<organism evidence="4 5">
    <name type="scientific">Pedobacter flavus</name>
    <dbReference type="NCBI Taxonomy" id="3113906"/>
    <lineage>
        <taxon>Bacteria</taxon>
        <taxon>Pseudomonadati</taxon>
        <taxon>Bacteroidota</taxon>
        <taxon>Sphingobacteriia</taxon>
        <taxon>Sphingobacteriales</taxon>
        <taxon>Sphingobacteriaceae</taxon>
        <taxon>Pedobacter</taxon>
    </lineage>
</organism>
<evidence type="ECO:0000259" key="3">
    <source>
        <dbReference type="Pfam" id="PF01048"/>
    </source>
</evidence>
<comment type="pathway">
    <text evidence="1">Quinol/quinone metabolism; menaquinone biosynthesis.</text>
</comment>
<dbReference type="PANTHER" id="PTHR46832">
    <property type="entry name" value="5'-METHYLTHIOADENOSINE/S-ADENOSYLHOMOCYSTEINE NUCLEOSIDASE"/>
    <property type="match status" value="1"/>
</dbReference>
<keyword evidence="4" id="KW-0326">Glycosidase</keyword>
<dbReference type="RefSeq" id="WP_330145509.1">
    <property type="nucleotide sequence ID" value="NZ_JAZDQU010000001.1"/>
</dbReference>
<feature type="domain" description="Nucleoside phosphorylase" evidence="3">
    <location>
        <begin position="37"/>
        <end position="193"/>
    </location>
</feature>
<sequence length="205" mass="22951">MKVLIVAATYQEIAPFLAEFELIDVSFQQHSSFDVLITGVGMTATAFALGKTLHNPYKLILNVGIAGSFNKDIKIGDLINVKEDIFADLGVEENENFLSIEELGFGKTKFEGLEIKDLKQVKGITVNKVSGSLPTINYLLKKYNPAIETMEGAAVFYCAEQAKTPVIQVRSVSNFVEPRNKENWDIKLAINNLNLWLINYLRYKI</sequence>
<evidence type="ECO:0000256" key="1">
    <source>
        <dbReference type="HAMAP-Rule" id="MF_00991"/>
    </source>
</evidence>
<dbReference type="SUPFAM" id="SSF53167">
    <property type="entry name" value="Purine and uridine phosphorylases"/>
    <property type="match status" value="1"/>
</dbReference>
<dbReference type="NCBIfam" id="TIGR03664">
    <property type="entry name" value="fut_nucase"/>
    <property type="match status" value="1"/>
</dbReference>
<dbReference type="Proteomes" id="UP001337681">
    <property type="component" value="Unassembled WGS sequence"/>
</dbReference>
<dbReference type="InterPro" id="IPR035994">
    <property type="entry name" value="Nucleoside_phosphorylase_sf"/>
</dbReference>
<dbReference type="PANTHER" id="PTHR46832:SF2">
    <property type="entry name" value="FUTALOSINE HYDROLASE"/>
    <property type="match status" value="1"/>
</dbReference>
<dbReference type="CDD" id="cd17766">
    <property type="entry name" value="futalosine_nucleosidase_MqnB"/>
    <property type="match status" value="1"/>
</dbReference>
<dbReference type="EMBL" id="JAZDQU010000001">
    <property type="protein sequence ID" value="MEE1884596.1"/>
    <property type="molecule type" value="Genomic_DNA"/>
</dbReference>
<keyword evidence="1" id="KW-0474">Menaquinone biosynthesis</keyword>
<evidence type="ECO:0000256" key="2">
    <source>
        <dbReference type="NCBIfam" id="TIGR03664"/>
    </source>
</evidence>
<dbReference type="EC" id="3.2.2.26" evidence="1 2"/>